<dbReference type="PANTHER" id="PTHR10655:SF17">
    <property type="entry name" value="LYSOPHOSPHOLIPASE-LIKE PROTEIN 1"/>
    <property type="match status" value="1"/>
</dbReference>
<evidence type="ECO:0000256" key="1">
    <source>
        <dbReference type="ARBA" id="ARBA00006499"/>
    </source>
</evidence>
<evidence type="ECO:0000259" key="3">
    <source>
        <dbReference type="Pfam" id="PF02230"/>
    </source>
</evidence>
<dbReference type="GO" id="GO:0016787">
    <property type="term" value="F:hydrolase activity"/>
    <property type="evidence" value="ECO:0007669"/>
    <property type="project" value="UniProtKB-KW"/>
</dbReference>
<dbReference type="EMBL" id="JAFIRA010000013">
    <property type="protein sequence ID" value="MCJ2542666.1"/>
    <property type="molecule type" value="Genomic_DNA"/>
</dbReference>
<evidence type="ECO:0000313" key="5">
    <source>
        <dbReference type="Proteomes" id="UP000830835"/>
    </source>
</evidence>
<gene>
    <name evidence="4" type="ORF">JX360_07055</name>
</gene>
<organism evidence="4 5">
    <name type="scientific">Thermostichus vulcanus str. 'Rupite'</name>
    <dbReference type="NCBI Taxonomy" id="2813851"/>
    <lineage>
        <taxon>Bacteria</taxon>
        <taxon>Bacillati</taxon>
        <taxon>Cyanobacteriota</taxon>
        <taxon>Cyanophyceae</taxon>
        <taxon>Thermostichales</taxon>
        <taxon>Thermostichaceae</taxon>
        <taxon>Thermostichus</taxon>
    </lineage>
</organism>
<evidence type="ECO:0000313" key="4">
    <source>
        <dbReference type="EMBL" id="MCJ2542666.1"/>
    </source>
</evidence>
<name>A0ABT0CA85_THEVL</name>
<comment type="similarity">
    <text evidence="1">Belongs to the AB hydrolase superfamily. AB hydrolase 2 family.</text>
</comment>
<dbReference type="InterPro" id="IPR029058">
    <property type="entry name" value="AB_hydrolase_fold"/>
</dbReference>
<comment type="caution">
    <text evidence="4">The sequence shown here is derived from an EMBL/GenBank/DDBJ whole genome shotgun (WGS) entry which is preliminary data.</text>
</comment>
<keyword evidence="5" id="KW-1185">Reference proteome</keyword>
<evidence type="ECO:0000256" key="2">
    <source>
        <dbReference type="ARBA" id="ARBA00022801"/>
    </source>
</evidence>
<dbReference type="RefSeq" id="WP_244349938.1">
    <property type="nucleotide sequence ID" value="NZ_JAFIRA010000013.1"/>
</dbReference>
<reference evidence="4" key="1">
    <citation type="submission" date="2021-02" db="EMBL/GenBank/DDBJ databases">
        <title>The CRISPR/cas machinery reduction and long-range gene transfer in the hot spring cyanobacterium Synechococcus.</title>
        <authorList>
            <person name="Dvorak P."/>
            <person name="Jahodarova E."/>
            <person name="Hasler P."/>
            <person name="Poulickova A."/>
        </authorList>
    </citation>
    <scope>NUCLEOTIDE SEQUENCE</scope>
    <source>
        <strain evidence="4">Rupite</strain>
    </source>
</reference>
<dbReference type="InterPro" id="IPR003140">
    <property type="entry name" value="PLipase/COase/thioEstase"/>
</dbReference>
<dbReference type="PANTHER" id="PTHR10655">
    <property type="entry name" value="LYSOPHOSPHOLIPASE-RELATED"/>
    <property type="match status" value="1"/>
</dbReference>
<sequence length="226" mass="25040">MVLTYRFQHPRQASPGSVPLLVMLHGIGSHEGDLIQLAPYLDPRFAVVSLRAPLSLPMGGFAWFEMTWTEEGPVGNIPQARASLQLLSTFLEQVLQEGIPDVPFDPAQVYLMGFSQGAIMSLALALTQPEKLAGIVAMSGRLPAEIVAEAAPPEHLQNLSILAVHGRQDTVLPIDCGREIRDYFSRLPLRFTYREYDMGHEVSPQSLLDIQAWLQNALNERLESAR</sequence>
<dbReference type="Proteomes" id="UP000830835">
    <property type="component" value="Unassembled WGS sequence"/>
</dbReference>
<keyword evidence="2 4" id="KW-0378">Hydrolase</keyword>
<protein>
    <submittedName>
        <fullName evidence="4">Alpha/beta fold hydrolase</fullName>
    </submittedName>
</protein>
<dbReference type="Pfam" id="PF02230">
    <property type="entry name" value="Abhydrolase_2"/>
    <property type="match status" value="1"/>
</dbReference>
<dbReference type="InterPro" id="IPR050565">
    <property type="entry name" value="LYPA1-2/EST-like"/>
</dbReference>
<feature type="domain" description="Phospholipase/carboxylesterase/thioesterase" evidence="3">
    <location>
        <begin position="19"/>
        <end position="216"/>
    </location>
</feature>
<accession>A0ABT0CA85</accession>
<proteinExistence type="inferred from homology"/>
<dbReference type="SUPFAM" id="SSF53474">
    <property type="entry name" value="alpha/beta-Hydrolases"/>
    <property type="match status" value="1"/>
</dbReference>
<dbReference type="Gene3D" id="3.40.50.1820">
    <property type="entry name" value="alpha/beta hydrolase"/>
    <property type="match status" value="1"/>
</dbReference>